<evidence type="ECO:0000313" key="2">
    <source>
        <dbReference type="EMBL" id="CAD6185639.1"/>
    </source>
</evidence>
<sequence length="88" mass="10000">MSKKIVPFVSVGVATVLLLYFLLLFFLAFLTAKFCPSIDSTTVDEDEMTERTHEDETATGPTHISNPNRDHTPKRTTSTSLSRRRRKQ</sequence>
<name>A0A8S1GQX2_9PELO</name>
<dbReference type="EMBL" id="CAJGYM010000003">
    <property type="protein sequence ID" value="CAD6185639.1"/>
    <property type="molecule type" value="Genomic_DNA"/>
</dbReference>
<comment type="caution">
    <text evidence="2">The sequence shown here is derived from an EMBL/GenBank/DDBJ whole genome shotgun (WGS) entry which is preliminary data.</text>
</comment>
<feature type="region of interest" description="Disordered" evidence="1">
    <location>
        <begin position="41"/>
        <end position="88"/>
    </location>
</feature>
<evidence type="ECO:0000256" key="1">
    <source>
        <dbReference type="SAM" id="MobiDB-lite"/>
    </source>
</evidence>
<accession>A0A8S1GQX2</accession>
<protein>
    <submittedName>
        <fullName evidence="2">Uncharacterized protein</fullName>
    </submittedName>
</protein>
<proteinExistence type="predicted"/>
<dbReference type="Proteomes" id="UP000835052">
    <property type="component" value="Unassembled WGS sequence"/>
</dbReference>
<dbReference type="AlphaFoldDB" id="A0A8S1GQX2"/>
<gene>
    <name evidence="2" type="ORF">CAUJ_LOCUS1558</name>
</gene>
<evidence type="ECO:0000313" key="3">
    <source>
        <dbReference type="Proteomes" id="UP000835052"/>
    </source>
</evidence>
<keyword evidence="3" id="KW-1185">Reference proteome</keyword>
<organism evidence="2 3">
    <name type="scientific">Caenorhabditis auriculariae</name>
    <dbReference type="NCBI Taxonomy" id="2777116"/>
    <lineage>
        <taxon>Eukaryota</taxon>
        <taxon>Metazoa</taxon>
        <taxon>Ecdysozoa</taxon>
        <taxon>Nematoda</taxon>
        <taxon>Chromadorea</taxon>
        <taxon>Rhabditida</taxon>
        <taxon>Rhabditina</taxon>
        <taxon>Rhabditomorpha</taxon>
        <taxon>Rhabditoidea</taxon>
        <taxon>Rhabditidae</taxon>
        <taxon>Peloderinae</taxon>
        <taxon>Caenorhabditis</taxon>
    </lineage>
</organism>
<reference evidence="2" key="1">
    <citation type="submission" date="2020-10" db="EMBL/GenBank/DDBJ databases">
        <authorList>
            <person name="Kikuchi T."/>
        </authorList>
    </citation>
    <scope>NUCLEOTIDE SEQUENCE</scope>
    <source>
        <strain evidence="2">NKZ352</strain>
    </source>
</reference>